<dbReference type="SUPFAM" id="SSF54593">
    <property type="entry name" value="Glyoxalase/Bleomycin resistance protein/Dihydroxybiphenyl dioxygenase"/>
    <property type="match status" value="2"/>
</dbReference>
<dbReference type="Proteomes" id="UP000885779">
    <property type="component" value="Unassembled WGS sequence"/>
</dbReference>
<name>A0A7V4TYE6_CALAY</name>
<dbReference type="InterPro" id="IPR029068">
    <property type="entry name" value="Glyas_Bleomycin-R_OHBP_Dase"/>
</dbReference>
<keyword evidence="1" id="KW-0732">Signal</keyword>
<protein>
    <submittedName>
        <fullName evidence="3">VOC family protein</fullName>
    </submittedName>
</protein>
<organism evidence="3">
    <name type="scientific">Caldithrix abyssi</name>
    <dbReference type="NCBI Taxonomy" id="187145"/>
    <lineage>
        <taxon>Bacteria</taxon>
        <taxon>Pseudomonadati</taxon>
        <taxon>Calditrichota</taxon>
        <taxon>Calditrichia</taxon>
        <taxon>Calditrichales</taxon>
        <taxon>Calditrichaceae</taxon>
        <taxon>Caldithrix</taxon>
    </lineage>
</organism>
<dbReference type="CDD" id="cd07247">
    <property type="entry name" value="SgaA_N_like"/>
    <property type="match status" value="1"/>
</dbReference>
<accession>A0A7V4TYE6</accession>
<evidence type="ECO:0000259" key="2">
    <source>
        <dbReference type="PROSITE" id="PS51819"/>
    </source>
</evidence>
<sequence length="302" mass="33759">MRFKKKHLNRVVTIILIFSAALIFQNCTSAKLTVPAVVQQPTGKYLYGKFVWRDLLTYDVSAVKKFYGELFGWTFADGSAASSDYTTILKDGTPIGGIVFVEDIREKGYSAQWMSYLSVPDVDKSVALFKKEGGKVTREPKNINGRGRMAIVQDPQGALIALLHSAVGDPLDEEPQVYEWLWEENLTTDVEAAVSFYQALVGYDSEELKDIQISGTTWHYYVMNKDGYARAGITQLPWKGVRPNWLPYIKVDAPQPLMSKVEKLGGKVYLPPNKDIRQGSVAFIADPTGAVLALQKWPINQP</sequence>
<dbReference type="PROSITE" id="PS51819">
    <property type="entry name" value="VOC"/>
    <property type="match status" value="1"/>
</dbReference>
<feature type="signal peptide" evidence="1">
    <location>
        <begin position="1"/>
        <end position="30"/>
    </location>
</feature>
<dbReference type="PANTHER" id="PTHR33993">
    <property type="entry name" value="GLYOXALASE-RELATED"/>
    <property type="match status" value="1"/>
</dbReference>
<evidence type="ECO:0000256" key="1">
    <source>
        <dbReference type="SAM" id="SignalP"/>
    </source>
</evidence>
<dbReference type="Pfam" id="PF00903">
    <property type="entry name" value="Glyoxalase"/>
    <property type="match status" value="1"/>
</dbReference>
<dbReference type="InterPro" id="IPR052164">
    <property type="entry name" value="Anthracycline_SecMetBiosynth"/>
</dbReference>
<dbReference type="PANTHER" id="PTHR33993:SF14">
    <property type="entry name" value="GB|AAF24581.1"/>
    <property type="match status" value="1"/>
</dbReference>
<dbReference type="InterPro" id="IPR037523">
    <property type="entry name" value="VOC_core"/>
</dbReference>
<reference evidence="3" key="1">
    <citation type="journal article" date="2020" name="mSystems">
        <title>Genome- and Community-Level Interaction Insights into Carbon Utilization and Element Cycling Functions of Hydrothermarchaeota in Hydrothermal Sediment.</title>
        <authorList>
            <person name="Zhou Z."/>
            <person name="Liu Y."/>
            <person name="Xu W."/>
            <person name="Pan J."/>
            <person name="Luo Z.H."/>
            <person name="Li M."/>
        </authorList>
    </citation>
    <scope>NUCLEOTIDE SEQUENCE [LARGE SCALE GENOMIC DNA]</scope>
    <source>
        <strain evidence="3">HyVt-577</strain>
    </source>
</reference>
<dbReference type="EMBL" id="DRQG01000023">
    <property type="protein sequence ID" value="HGY54600.1"/>
    <property type="molecule type" value="Genomic_DNA"/>
</dbReference>
<dbReference type="AlphaFoldDB" id="A0A7V4TYE6"/>
<comment type="caution">
    <text evidence="3">The sequence shown here is derived from an EMBL/GenBank/DDBJ whole genome shotgun (WGS) entry which is preliminary data.</text>
</comment>
<dbReference type="Gene3D" id="3.10.180.10">
    <property type="entry name" value="2,3-Dihydroxybiphenyl 1,2-Dioxygenase, domain 1"/>
    <property type="match status" value="2"/>
</dbReference>
<proteinExistence type="predicted"/>
<feature type="domain" description="VOC" evidence="2">
    <location>
        <begin position="49"/>
        <end position="165"/>
    </location>
</feature>
<dbReference type="InterPro" id="IPR004360">
    <property type="entry name" value="Glyas_Fos-R_dOase_dom"/>
</dbReference>
<gene>
    <name evidence="3" type="ORF">ENK44_02750</name>
</gene>
<evidence type="ECO:0000313" key="3">
    <source>
        <dbReference type="EMBL" id="HGY54600.1"/>
    </source>
</evidence>
<feature type="chain" id="PRO_5030945619" evidence="1">
    <location>
        <begin position="31"/>
        <end position="302"/>
    </location>
</feature>